<keyword evidence="3" id="KW-1185">Reference proteome</keyword>
<dbReference type="SUPFAM" id="SSF63829">
    <property type="entry name" value="Calcium-dependent phosphotriesterase"/>
    <property type="match status" value="1"/>
</dbReference>
<comment type="caution">
    <text evidence="2">The sequence shown here is derived from an EMBL/GenBank/DDBJ whole genome shotgun (WGS) entry which is preliminary data.</text>
</comment>
<dbReference type="AlphaFoldDB" id="A0A9P7Y722"/>
<evidence type="ECO:0000313" key="3">
    <source>
        <dbReference type="Proteomes" id="UP000824998"/>
    </source>
</evidence>
<protein>
    <recommendedName>
        <fullName evidence="4">Calcium-dependent phosphotriesterase</fullName>
    </recommendedName>
</protein>
<dbReference type="Proteomes" id="UP000824998">
    <property type="component" value="Unassembled WGS sequence"/>
</dbReference>
<accession>A0A9P7Y722</accession>
<dbReference type="OrthoDB" id="5307922at2759"/>
<dbReference type="EMBL" id="MU251977">
    <property type="protein sequence ID" value="KAG9228325.1"/>
    <property type="molecule type" value="Genomic_DNA"/>
</dbReference>
<name>A0A9P7Y722_9HELO</name>
<evidence type="ECO:0000313" key="2">
    <source>
        <dbReference type="EMBL" id="KAG9228325.1"/>
    </source>
</evidence>
<gene>
    <name evidence="2" type="ORF">BJ875DRAFT_250164</name>
</gene>
<dbReference type="PANTHER" id="PTHR11799:SF12">
    <property type="entry name" value="PARAOXONASE-RELATED"/>
    <property type="match status" value="1"/>
</dbReference>
<dbReference type="Gene3D" id="2.120.10.30">
    <property type="entry name" value="TolB, C-terminal domain"/>
    <property type="match status" value="1"/>
</dbReference>
<dbReference type="InterPro" id="IPR011042">
    <property type="entry name" value="6-blade_b-propeller_TolB-like"/>
</dbReference>
<feature type="transmembrane region" description="Helical" evidence="1">
    <location>
        <begin position="6"/>
        <end position="24"/>
    </location>
</feature>
<reference evidence="2" key="1">
    <citation type="journal article" date="2021" name="IMA Fungus">
        <title>Genomic characterization of three marine fungi, including Emericellopsis atlantica sp. nov. with signatures of a generalist lifestyle and marine biomass degradation.</title>
        <authorList>
            <person name="Hagestad O.C."/>
            <person name="Hou L."/>
            <person name="Andersen J.H."/>
            <person name="Hansen E.H."/>
            <person name="Altermark B."/>
            <person name="Li C."/>
            <person name="Kuhnert E."/>
            <person name="Cox R.J."/>
            <person name="Crous P.W."/>
            <person name="Spatafora J.W."/>
            <person name="Lail K."/>
            <person name="Amirebrahimi M."/>
            <person name="Lipzen A."/>
            <person name="Pangilinan J."/>
            <person name="Andreopoulos W."/>
            <person name="Hayes R.D."/>
            <person name="Ng V."/>
            <person name="Grigoriev I.V."/>
            <person name="Jackson S.A."/>
            <person name="Sutton T.D.S."/>
            <person name="Dobson A.D.W."/>
            <person name="Rama T."/>
        </authorList>
    </citation>
    <scope>NUCLEOTIDE SEQUENCE</scope>
    <source>
        <strain evidence="2">TRa018bII</strain>
    </source>
</reference>
<evidence type="ECO:0000256" key="1">
    <source>
        <dbReference type="SAM" id="Phobius"/>
    </source>
</evidence>
<evidence type="ECO:0008006" key="4">
    <source>
        <dbReference type="Google" id="ProtNLM"/>
    </source>
</evidence>
<keyword evidence="1" id="KW-0472">Membrane</keyword>
<keyword evidence="1" id="KW-0812">Transmembrane</keyword>
<sequence length="415" mass="45942">MANLLSKFAFIGIVFFAILYQFLVKDFLFEVLGYARKTSSVHEYSRYECEKVDELGLEGCEDMWLHHKTGFLYMACSDSASRQQWLPAIGHLNASGRGLKDRIAVLDTRGPGRLAARIQWLSIENFSGINGDATLNLQGFDIRADKHTNTLRILLINHRPPISETTGELLDASKLGANSTIELFQTTVGGSSMRHVRTYSNEVIQTPNRVAWINEHSFVFTNDHSSKVGRTRVLELALGGGSVGYCDGHRCNIAYSSGLNGPNGLVRGLDGLIYVPNTVGRKIQVLSLSEDHKLQNLYEIANLLPLDNLSVDENGNIFAAAFPKLYKWSQFTTDAFNVHPPSTVLKISRAGKPYRRDRQLDSAKQHNGDFIVEKVLEDNSGILPGSTVAVHDSQTGKIFLGSVLSPFITICSPRN</sequence>
<organism evidence="2 3">
    <name type="scientific">Amylocarpus encephaloides</name>
    <dbReference type="NCBI Taxonomy" id="45428"/>
    <lineage>
        <taxon>Eukaryota</taxon>
        <taxon>Fungi</taxon>
        <taxon>Dikarya</taxon>
        <taxon>Ascomycota</taxon>
        <taxon>Pezizomycotina</taxon>
        <taxon>Leotiomycetes</taxon>
        <taxon>Helotiales</taxon>
        <taxon>Helotiales incertae sedis</taxon>
        <taxon>Amylocarpus</taxon>
    </lineage>
</organism>
<proteinExistence type="predicted"/>
<dbReference type="PANTHER" id="PTHR11799">
    <property type="entry name" value="PARAOXONASE"/>
    <property type="match status" value="1"/>
</dbReference>
<dbReference type="InterPro" id="IPR051288">
    <property type="entry name" value="Serum_paraoxonase/arylesterase"/>
</dbReference>
<keyword evidence="1" id="KW-1133">Transmembrane helix</keyword>